<dbReference type="Pfam" id="PF00429">
    <property type="entry name" value="TLV_coat"/>
    <property type="match status" value="1"/>
</dbReference>
<feature type="non-terminal residue" evidence="2">
    <location>
        <position position="1"/>
    </location>
</feature>
<dbReference type="InterPro" id="IPR018154">
    <property type="entry name" value="TLV/ENV_coat_polyprotein"/>
</dbReference>
<gene>
    <name evidence="2" type="primary">Ervv2_1</name>
    <name evidence="2" type="ORF">PYCJOC_R15035</name>
</gene>
<sequence length="95" mass="10316">TGLPSFVRALFPTLGIVHLEKAILNISAEMKIIANSMADTIGWLQTNYSLKEVVFQNHMVLDMITAQMGGVCTLINTSCCAYMAAQSGQITVDIH</sequence>
<dbReference type="EMBL" id="VWYP01034500">
    <property type="protein sequence ID" value="NXR84391.1"/>
    <property type="molecule type" value="Genomic_DNA"/>
</dbReference>
<dbReference type="SUPFAM" id="SSF58069">
    <property type="entry name" value="Virus ectodomain"/>
    <property type="match status" value="1"/>
</dbReference>
<keyword evidence="3" id="KW-1185">Reference proteome</keyword>
<dbReference type="Proteomes" id="UP000535705">
    <property type="component" value="Unassembled WGS sequence"/>
</dbReference>
<reference evidence="2 3" key="1">
    <citation type="submission" date="2019-09" db="EMBL/GenBank/DDBJ databases">
        <title>Bird 10,000 Genomes (B10K) Project - Family phase.</title>
        <authorList>
            <person name="Zhang G."/>
        </authorList>
    </citation>
    <scope>NUCLEOTIDE SEQUENCE [LARGE SCALE GENOMIC DNA]</scope>
    <source>
        <strain evidence="2">B10K-DU-002-42</strain>
        <tissue evidence="2">Muscle</tissue>
    </source>
</reference>
<dbReference type="OrthoDB" id="8949317at2759"/>
<keyword evidence="1" id="KW-1015">Disulfide bond</keyword>
<dbReference type="PANTHER" id="PTHR10424">
    <property type="entry name" value="VIRAL ENVELOPE PROTEIN"/>
    <property type="match status" value="1"/>
</dbReference>
<comment type="caution">
    <text evidence="2">The sequence shown here is derived from an EMBL/GenBank/DDBJ whole genome shotgun (WGS) entry which is preliminary data.</text>
</comment>
<protein>
    <submittedName>
        <fullName evidence="2">ERVV2 protein</fullName>
    </submittedName>
</protein>
<evidence type="ECO:0000313" key="3">
    <source>
        <dbReference type="Proteomes" id="UP000535705"/>
    </source>
</evidence>
<dbReference type="AlphaFoldDB" id="A0A7L2PHY4"/>
<dbReference type="Gene3D" id="1.10.287.210">
    <property type="match status" value="1"/>
</dbReference>
<evidence type="ECO:0000313" key="2">
    <source>
        <dbReference type="EMBL" id="NXR84391.1"/>
    </source>
</evidence>
<accession>A0A7L2PHY4</accession>
<evidence type="ECO:0000256" key="1">
    <source>
        <dbReference type="ARBA" id="ARBA00023157"/>
    </source>
</evidence>
<dbReference type="PANTHER" id="PTHR10424:SF73">
    <property type="entry name" value="ENDOGENOUS RETROVIRUS GROUP FC1 ENV POLYPROTEIN-RELATED"/>
    <property type="match status" value="1"/>
</dbReference>
<organism evidence="2 3">
    <name type="scientific">Pycnonotus jocosus</name>
    <name type="common">Red-whiskered bulbul</name>
    <name type="synonym">Lanius jocosus</name>
    <dbReference type="NCBI Taxonomy" id="182897"/>
    <lineage>
        <taxon>Eukaryota</taxon>
        <taxon>Metazoa</taxon>
        <taxon>Chordata</taxon>
        <taxon>Craniata</taxon>
        <taxon>Vertebrata</taxon>
        <taxon>Euteleostomi</taxon>
        <taxon>Archelosauria</taxon>
        <taxon>Archosauria</taxon>
        <taxon>Dinosauria</taxon>
        <taxon>Saurischia</taxon>
        <taxon>Theropoda</taxon>
        <taxon>Coelurosauria</taxon>
        <taxon>Aves</taxon>
        <taxon>Neognathae</taxon>
        <taxon>Neoaves</taxon>
        <taxon>Telluraves</taxon>
        <taxon>Australaves</taxon>
        <taxon>Passeriformes</taxon>
        <taxon>Sylvioidea</taxon>
        <taxon>Pycnonotidae</taxon>
        <taxon>Pycnonotus</taxon>
    </lineage>
</organism>
<name>A0A7L2PHY4_PYCJO</name>
<proteinExistence type="predicted"/>
<feature type="non-terminal residue" evidence="2">
    <location>
        <position position="95"/>
    </location>
</feature>